<keyword evidence="3" id="KW-1185">Reference proteome</keyword>
<organism evidence="2 3">
    <name type="scientific">Rhodoferax lacus</name>
    <dbReference type="NCBI Taxonomy" id="2184758"/>
    <lineage>
        <taxon>Bacteria</taxon>
        <taxon>Pseudomonadati</taxon>
        <taxon>Pseudomonadota</taxon>
        <taxon>Betaproteobacteria</taxon>
        <taxon>Burkholderiales</taxon>
        <taxon>Comamonadaceae</taxon>
        <taxon>Rhodoferax</taxon>
    </lineage>
</organism>
<dbReference type="GO" id="GO:0006355">
    <property type="term" value="P:regulation of DNA-templated transcription"/>
    <property type="evidence" value="ECO:0007669"/>
    <property type="project" value="InterPro"/>
</dbReference>
<dbReference type="PANTHER" id="PTHR34875">
    <property type="entry name" value="UPF0237 PROTEIN MJ1558"/>
    <property type="match status" value="1"/>
</dbReference>
<dbReference type="PANTHER" id="PTHR34875:SF6">
    <property type="entry name" value="UPF0237 PROTEIN MJ1558"/>
    <property type="match status" value="1"/>
</dbReference>
<sequence>MPRRWSPLFCANNRSHTVATPFVFTFVGADQPGLVEKLSQTVADHGGNWLESRMSELAGQFAGIVKVEIAQNKAAGLRTALLALSAQQLSVLVADQQAEEATGNGRSLRLSIVGNDRPGIVREVSHALAERHISVRDMDTSVTSAPMSGEPLFEAVAHIQVPHALDLSELNTQLDRIADALTLTIDLEESLR</sequence>
<evidence type="ECO:0000313" key="2">
    <source>
        <dbReference type="EMBL" id="RFO97329.1"/>
    </source>
</evidence>
<dbReference type="OrthoDB" id="9802815at2"/>
<dbReference type="AlphaFoldDB" id="A0A3E1RD94"/>
<dbReference type="InterPro" id="IPR050990">
    <property type="entry name" value="UPF0237/GcvR_regulator"/>
</dbReference>
<dbReference type="CDD" id="cd04869">
    <property type="entry name" value="ACT_GcvR_2"/>
    <property type="match status" value="1"/>
</dbReference>
<dbReference type="InterPro" id="IPR045865">
    <property type="entry name" value="ACT-like_dom_sf"/>
</dbReference>
<dbReference type="Pfam" id="PF01842">
    <property type="entry name" value="ACT"/>
    <property type="match status" value="1"/>
</dbReference>
<gene>
    <name evidence="2" type="ORF">DIC66_09395</name>
</gene>
<evidence type="ECO:0000259" key="1">
    <source>
        <dbReference type="PROSITE" id="PS51671"/>
    </source>
</evidence>
<dbReference type="InterPro" id="IPR016867">
    <property type="entry name" value="GcvR"/>
</dbReference>
<dbReference type="Pfam" id="PF13740">
    <property type="entry name" value="ACT_6"/>
    <property type="match status" value="1"/>
</dbReference>
<feature type="domain" description="ACT" evidence="1">
    <location>
        <begin position="109"/>
        <end position="188"/>
    </location>
</feature>
<dbReference type="PROSITE" id="PS51671">
    <property type="entry name" value="ACT"/>
    <property type="match status" value="1"/>
</dbReference>
<accession>A0A3E1RD94</accession>
<evidence type="ECO:0000313" key="3">
    <source>
        <dbReference type="Proteomes" id="UP000260665"/>
    </source>
</evidence>
<dbReference type="EMBL" id="QFZK01000004">
    <property type="protein sequence ID" value="RFO97329.1"/>
    <property type="molecule type" value="Genomic_DNA"/>
</dbReference>
<dbReference type="SUPFAM" id="SSF55021">
    <property type="entry name" value="ACT-like"/>
    <property type="match status" value="2"/>
</dbReference>
<proteinExistence type="predicted"/>
<dbReference type="PIRSF" id="PIRSF028103">
    <property type="entry name" value="GcvR"/>
    <property type="match status" value="1"/>
</dbReference>
<reference evidence="2 3" key="1">
    <citation type="submission" date="2018-05" db="EMBL/GenBank/DDBJ databases">
        <title>Rhodoferax soyangensis sp.nov., isolated from an oligotrophic freshwater lake.</title>
        <authorList>
            <person name="Park M."/>
        </authorList>
    </citation>
    <scope>NUCLEOTIDE SEQUENCE [LARGE SCALE GENOMIC DNA]</scope>
    <source>
        <strain evidence="2 3">IMCC26218</strain>
    </source>
</reference>
<dbReference type="Proteomes" id="UP000260665">
    <property type="component" value="Unassembled WGS sequence"/>
</dbReference>
<name>A0A3E1RD94_9BURK</name>
<dbReference type="Gene3D" id="3.30.70.260">
    <property type="match status" value="2"/>
</dbReference>
<comment type="caution">
    <text evidence="2">The sequence shown here is derived from an EMBL/GenBank/DDBJ whole genome shotgun (WGS) entry which is preliminary data.</text>
</comment>
<protein>
    <submittedName>
        <fullName evidence="2">Glycine cleavage system protein R</fullName>
    </submittedName>
</protein>
<dbReference type="InterPro" id="IPR002912">
    <property type="entry name" value="ACT_dom"/>
</dbReference>